<dbReference type="Pfam" id="PF13403">
    <property type="entry name" value="Hint_2"/>
    <property type="match status" value="1"/>
</dbReference>
<proteinExistence type="predicted"/>
<evidence type="ECO:0000259" key="1">
    <source>
        <dbReference type="Pfam" id="PF13403"/>
    </source>
</evidence>
<dbReference type="Proteomes" id="UP000184144">
    <property type="component" value="Unassembled WGS sequence"/>
</dbReference>
<dbReference type="RefSeq" id="WP_073145327.1">
    <property type="nucleotide sequence ID" value="NZ_FQUV01000007.1"/>
</dbReference>
<dbReference type="InterPro" id="IPR028992">
    <property type="entry name" value="Hedgehog/Intein_dom"/>
</dbReference>
<protein>
    <submittedName>
        <fullName evidence="2">Hint domain-containing protein</fullName>
    </submittedName>
</protein>
<organism evidence="2 3">
    <name type="scientific">Litoreibacter ascidiaceicola</name>
    <dbReference type="NCBI Taxonomy" id="1486859"/>
    <lineage>
        <taxon>Bacteria</taxon>
        <taxon>Pseudomonadati</taxon>
        <taxon>Pseudomonadota</taxon>
        <taxon>Alphaproteobacteria</taxon>
        <taxon>Rhodobacterales</taxon>
        <taxon>Roseobacteraceae</taxon>
        <taxon>Litoreibacter</taxon>
    </lineage>
</organism>
<evidence type="ECO:0000313" key="2">
    <source>
        <dbReference type="EMBL" id="SHF55008.1"/>
    </source>
</evidence>
<evidence type="ECO:0000313" key="3">
    <source>
        <dbReference type="Proteomes" id="UP000184144"/>
    </source>
</evidence>
<name>A0A1M5CJW5_9RHOB</name>
<dbReference type="STRING" id="1486859.SAMN05444273_107164"/>
<sequence length="223" mass="24590">MAILHKSKLIEQSGLFQPSELRHLPVSGFGGGTLIATDDGYVPVDWLRPGDHVLTYQDGFQKVRWIGRDCLIERPRNTAAVKLPAGEVPEKPNAHGTLLAARHRVLLTGWQVELHFGMDTIFAEAHDFGFPLDHFRPTAPERTACSLVLLDRPQIILANGCWVESLQLTSAAQACLTETATSKIDELGLNPTNHARSATGCMQPWEARTLGLDLRSLRATDPR</sequence>
<dbReference type="InterPro" id="IPR036844">
    <property type="entry name" value="Hint_dom_sf"/>
</dbReference>
<reference evidence="3" key="1">
    <citation type="submission" date="2016-11" db="EMBL/GenBank/DDBJ databases">
        <authorList>
            <person name="Varghese N."/>
            <person name="Submissions S."/>
        </authorList>
    </citation>
    <scope>NUCLEOTIDE SEQUENCE [LARGE SCALE GENOMIC DNA]</scope>
    <source>
        <strain evidence="3">DSM 100566</strain>
    </source>
</reference>
<dbReference type="EMBL" id="FQUV01000007">
    <property type="protein sequence ID" value="SHF55008.1"/>
    <property type="molecule type" value="Genomic_DNA"/>
</dbReference>
<feature type="domain" description="Hedgehog/Intein (Hint)" evidence="1">
    <location>
        <begin position="29"/>
        <end position="168"/>
    </location>
</feature>
<dbReference type="AlphaFoldDB" id="A0A1M5CJW5"/>
<keyword evidence="3" id="KW-1185">Reference proteome</keyword>
<gene>
    <name evidence="2" type="ORF">SAMN05444273_107164</name>
</gene>
<accession>A0A1M5CJW5</accession>
<dbReference type="SUPFAM" id="SSF51294">
    <property type="entry name" value="Hedgehog/intein (Hint) domain"/>
    <property type="match status" value="1"/>
</dbReference>